<dbReference type="Gene3D" id="3.40.50.1000">
    <property type="entry name" value="HAD superfamily/HAD-like"/>
    <property type="match status" value="1"/>
</dbReference>
<dbReference type="EMBL" id="ML996566">
    <property type="protein sequence ID" value="KAF2762003.1"/>
    <property type="molecule type" value="Genomic_DNA"/>
</dbReference>
<organism evidence="2 3">
    <name type="scientific">Pseudovirgaria hyperparasitica</name>
    <dbReference type="NCBI Taxonomy" id="470096"/>
    <lineage>
        <taxon>Eukaryota</taxon>
        <taxon>Fungi</taxon>
        <taxon>Dikarya</taxon>
        <taxon>Ascomycota</taxon>
        <taxon>Pezizomycotina</taxon>
        <taxon>Dothideomycetes</taxon>
        <taxon>Dothideomycetes incertae sedis</taxon>
        <taxon>Acrospermales</taxon>
        <taxon>Acrospermaceae</taxon>
        <taxon>Pseudovirgaria</taxon>
    </lineage>
</organism>
<dbReference type="PANTHER" id="PTHR18901">
    <property type="entry name" value="2-DEOXYGLUCOSE-6-PHOSPHATE PHOSPHATASE 2"/>
    <property type="match status" value="1"/>
</dbReference>
<feature type="region of interest" description="Disordered" evidence="1">
    <location>
        <begin position="233"/>
        <end position="256"/>
    </location>
</feature>
<dbReference type="OrthoDB" id="40579at2759"/>
<reference evidence="2" key="1">
    <citation type="journal article" date="2020" name="Stud. Mycol.">
        <title>101 Dothideomycetes genomes: a test case for predicting lifestyles and emergence of pathogens.</title>
        <authorList>
            <person name="Haridas S."/>
            <person name="Albert R."/>
            <person name="Binder M."/>
            <person name="Bloem J."/>
            <person name="Labutti K."/>
            <person name="Salamov A."/>
            <person name="Andreopoulos B."/>
            <person name="Baker S."/>
            <person name="Barry K."/>
            <person name="Bills G."/>
            <person name="Bluhm B."/>
            <person name="Cannon C."/>
            <person name="Castanera R."/>
            <person name="Culley D."/>
            <person name="Daum C."/>
            <person name="Ezra D."/>
            <person name="Gonzalez J."/>
            <person name="Henrissat B."/>
            <person name="Kuo A."/>
            <person name="Liang C."/>
            <person name="Lipzen A."/>
            <person name="Lutzoni F."/>
            <person name="Magnuson J."/>
            <person name="Mondo S."/>
            <person name="Nolan M."/>
            <person name="Ohm R."/>
            <person name="Pangilinan J."/>
            <person name="Park H.-J."/>
            <person name="Ramirez L."/>
            <person name="Alfaro M."/>
            <person name="Sun H."/>
            <person name="Tritt A."/>
            <person name="Yoshinaga Y."/>
            <person name="Zwiers L.-H."/>
            <person name="Turgeon B."/>
            <person name="Goodwin S."/>
            <person name="Spatafora J."/>
            <person name="Crous P."/>
            <person name="Grigoriev I."/>
        </authorList>
    </citation>
    <scope>NUCLEOTIDE SEQUENCE</scope>
    <source>
        <strain evidence="2">CBS 121739</strain>
    </source>
</reference>
<protein>
    <submittedName>
        <fullName evidence="2">HAD superfamily hydrolase</fullName>
    </submittedName>
</protein>
<dbReference type="AlphaFoldDB" id="A0A6A6WGT2"/>
<dbReference type="NCBIfam" id="TIGR01509">
    <property type="entry name" value="HAD-SF-IA-v3"/>
    <property type="match status" value="1"/>
</dbReference>
<dbReference type="Proteomes" id="UP000799437">
    <property type="component" value="Unassembled WGS sequence"/>
</dbReference>
<dbReference type="Pfam" id="PF00702">
    <property type="entry name" value="Hydrolase"/>
    <property type="match status" value="1"/>
</dbReference>
<evidence type="ECO:0000313" key="3">
    <source>
        <dbReference type="Proteomes" id="UP000799437"/>
    </source>
</evidence>
<dbReference type="GeneID" id="54484337"/>
<evidence type="ECO:0000313" key="2">
    <source>
        <dbReference type="EMBL" id="KAF2762003.1"/>
    </source>
</evidence>
<dbReference type="InterPro" id="IPR036412">
    <property type="entry name" value="HAD-like_sf"/>
</dbReference>
<dbReference type="InterPro" id="IPR006439">
    <property type="entry name" value="HAD-SF_hydro_IA"/>
</dbReference>
<gene>
    <name evidence="2" type="ORF">EJ05DRAFT_472941</name>
</gene>
<name>A0A6A6WGT2_9PEZI</name>
<sequence length="288" mass="31396">MPPKAAPAPIRACLFDMDGLLINSEDLYTIATNEALLHFDPGHEPLPWPIKAQLQGRPAPQATEIFMAWANIPVSIADFHKHTATLQEKYFPRTEVLPGVQELVEKLAGNGVRIALATSSTTRNFELKTAHLGKLFDLFPPRQRVLGDDRRVKAGRGKPAPDIFLVALQTINEELKGKGEKLITPDECLVFEDSVPGVEAGRRAGMQVVWCPHPGLLGEFKDQQELVLAGLTGEHKGGDASPEPNELIPQGTRSIGTPGDIDDGWATLLGTLENFPYARYSIGEKSAL</sequence>
<dbReference type="SUPFAM" id="SSF56784">
    <property type="entry name" value="HAD-like"/>
    <property type="match status" value="1"/>
</dbReference>
<dbReference type="SFLD" id="SFLDS00003">
    <property type="entry name" value="Haloacid_Dehalogenase"/>
    <property type="match status" value="1"/>
</dbReference>
<dbReference type="FunFam" id="3.40.50.1000:FF:000131">
    <property type="entry name" value="HAD superfamily hydrolase, putative"/>
    <property type="match status" value="1"/>
</dbReference>
<evidence type="ECO:0000256" key="1">
    <source>
        <dbReference type="SAM" id="MobiDB-lite"/>
    </source>
</evidence>
<proteinExistence type="predicted"/>
<keyword evidence="2" id="KW-0378">Hydrolase</keyword>
<keyword evidence="3" id="KW-1185">Reference proteome</keyword>
<dbReference type="Gene3D" id="1.10.150.240">
    <property type="entry name" value="Putative phosphatase, domain 2"/>
    <property type="match status" value="1"/>
</dbReference>
<dbReference type="SFLD" id="SFLDG01129">
    <property type="entry name" value="C1.5:_HAD__Beta-PGM__Phosphata"/>
    <property type="match status" value="1"/>
</dbReference>
<dbReference type="PANTHER" id="PTHR18901:SF38">
    <property type="entry name" value="PSEUDOURIDINE-5'-PHOSPHATASE"/>
    <property type="match status" value="1"/>
</dbReference>
<dbReference type="InterPro" id="IPR023214">
    <property type="entry name" value="HAD_sf"/>
</dbReference>
<accession>A0A6A6WGT2</accession>
<dbReference type="GO" id="GO:0016791">
    <property type="term" value="F:phosphatase activity"/>
    <property type="evidence" value="ECO:0007669"/>
    <property type="project" value="TreeGrafter"/>
</dbReference>
<dbReference type="InterPro" id="IPR023198">
    <property type="entry name" value="PGP-like_dom2"/>
</dbReference>
<dbReference type="RefSeq" id="XP_033604454.1">
    <property type="nucleotide sequence ID" value="XM_033743283.1"/>
</dbReference>